<dbReference type="InterPro" id="IPR018765">
    <property type="entry name" value="DUF2341"/>
</dbReference>
<dbReference type="AlphaFoldDB" id="X1CU17"/>
<comment type="caution">
    <text evidence="2">The sequence shown here is derived from an EMBL/GenBank/DDBJ whole genome shotgun (WGS) entry which is preliminary data.</text>
</comment>
<evidence type="ECO:0000313" key="2">
    <source>
        <dbReference type="EMBL" id="GAH11312.1"/>
    </source>
</evidence>
<feature type="domain" description="DUF2341" evidence="1">
    <location>
        <begin position="35"/>
        <end position="88"/>
    </location>
</feature>
<gene>
    <name evidence="2" type="ORF">S01H4_64531</name>
</gene>
<accession>X1CU17</accession>
<sequence length="88" mass="9661">MAILAERDSVAYIKTQVWMLVSIVDQNLADYAQADGDDILFAAADGTTKLDHEIESFDNVTGTLVAWVRIPTLSGSVDTDVYMYFGNP</sequence>
<dbReference type="Pfam" id="PF10102">
    <property type="entry name" value="DUF2341"/>
    <property type="match status" value="1"/>
</dbReference>
<protein>
    <recommendedName>
        <fullName evidence="1">DUF2341 domain-containing protein</fullName>
    </recommendedName>
</protein>
<feature type="non-terminal residue" evidence="2">
    <location>
        <position position="88"/>
    </location>
</feature>
<evidence type="ECO:0000259" key="1">
    <source>
        <dbReference type="Pfam" id="PF10102"/>
    </source>
</evidence>
<organism evidence="2">
    <name type="scientific">marine sediment metagenome</name>
    <dbReference type="NCBI Taxonomy" id="412755"/>
    <lineage>
        <taxon>unclassified sequences</taxon>
        <taxon>metagenomes</taxon>
        <taxon>ecological metagenomes</taxon>
    </lineage>
</organism>
<proteinExistence type="predicted"/>
<reference evidence="2" key="1">
    <citation type="journal article" date="2014" name="Front. Microbiol.">
        <title>High frequency of phylogenetically diverse reductive dehalogenase-homologous genes in deep subseafloor sedimentary metagenomes.</title>
        <authorList>
            <person name="Kawai M."/>
            <person name="Futagami T."/>
            <person name="Toyoda A."/>
            <person name="Takaki Y."/>
            <person name="Nishi S."/>
            <person name="Hori S."/>
            <person name="Arai W."/>
            <person name="Tsubouchi T."/>
            <person name="Morono Y."/>
            <person name="Uchiyama I."/>
            <person name="Ito T."/>
            <person name="Fujiyama A."/>
            <person name="Inagaki F."/>
            <person name="Takami H."/>
        </authorList>
    </citation>
    <scope>NUCLEOTIDE SEQUENCE</scope>
    <source>
        <strain evidence="2">Expedition CK06-06</strain>
    </source>
</reference>
<name>X1CU17_9ZZZZ</name>
<dbReference type="EMBL" id="BART01039169">
    <property type="protein sequence ID" value="GAH11312.1"/>
    <property type="molecule type" value="Genomic_DNA"/>
</dbReference>